<evidence type="ECO:0000313" key="3">
    <source>
        <dbReference type="Proteomes" id="UP000694388"/>
    </source>
</evidence>
<dbReference type="PANTHER" id="PTHR10684">
    <property type="entry name" value="NUCLEAR RECEPTOR COACTIVATOR"/>
    <property type="match status" value="1"/>
</dbReference>
<dbReference type="Ensembl" id="ENSEBUT00000003602.1">
    <property type="protein sequence ID" value="ENSEBUP00000003236.1"/>
    <property type="gene ID" value="ENSEBUG00000002333.1"/>
</dbReference>
<dbReference type="GO" id="GO:0016922">
    <property type="term" value="F:nuclear receptor binding"/>
    <property type="evidence" value="ECO:0007669"/>
    <property type="project" value="TreeGrafter"/>
</dbReference>
<name>A0A8C4N9L5_EPTBU</name>
<reference evidence="2" key="2">
    <citation type="submission" date="2025-09" db="UniProtKB">
        <authorList>
            <consortium name="Ensembl"/>
        </authorList>
    </citation>
    <scope>IDENTIFICATION</scope>
</reference>
<keyword evidence="3" id="KW-1185">Reference proteome</keyword>
<dbReference type="CDD" id="cd00130">
    <property type="entry name" value="PAS"/>
    <property type="match status" value="1"/>
</dbReference>
<dbReference type="PANTHER" id="PTHR10684:SF4">
    <property type="entry name" value="TAIMAN, ISOFORM G"/>
    <property type="match status" value="1"/>
</dbReference>
<feature type="domain" description="PAS" evidence="1">
    <location>
        <begin position="100"/>
        <end position="172"/>
    </location>
</feature>
<accession>A0A8C4N9L5</accession>
<dbReference type="AlphaFoldDB" id="A0A8C4N9L5"/>
<dbReference type="GO" id="GO:0045944">
    <property type="term" value="P:positive regulation of transcription by RNA polymerase II"/>
    <property type="evidence" value="ECO:0007669"/>
    <property type="project" value="TreeGrafter"/>
</dbReference>
<dbReference type="InterPro" id="IPR056193">
    <property type="entry name" value="bHLH_NCOA1-3"/>
</dbReference>
<dbReference type="InterPro" id="IPR013767">
    <property type="entry name" value="PAS_fold"/>
</dbReference>
<dbReference type="Gene3D" id="3.30.450.20">
    <property type="entry name" value="PAS domain"/>
    <property type="match status" value="1"/>
</dbReference>
<dbReference type="Proteomes" id="UP000694388">
    <property type="component" value="Unplaced"/>
</dbReference>
<dbReference type="PROSITE" id="PS50112">
    <property type="entry name" value="PAS"/>
    <property type="match status" value="1"/>
</dbReference>
<dbReference type="InterPro" id="IPR035965">
    <property type="entry name" value="PAS-like_dom_sf"/>
</dbReference>
<sequence>NAILSQTTSHPYQAETHQLTSSCISISEECDLKQQHCEQGVRYIEELAGLLSSNNLELWDFNLRPNKAAALRKVLGQIRSQEYQTEGYYDVKISPLMEIAEKIISETGQQALGGFFFAVNEEGVMVFVSKNVRRYLRYEQKELLGSSVYSLLHVGDHAKFVRILLPKSLDSSPGERSFTCRMLLNPPHEDDNRDVHKPEKPQAYIMMQCFAVPSIALKDYFLFLGSSCFRF</sequence>
<dbReference type="GeneTree" id="ENSGT00950000183021"/>
<protein>
    <recommendedName>
        <fullName evidence="1">PAS domain-containing protein</fullName>
    </recommendedName>
</protein>
<dbReference type="Pfam" id="PF23172">
    <property type="entry name" value="bHLH_NCOA"/>
    <property type="match status" value="1"/>
</dbReference>
<evidence type="ECO:0000259" key="1">
    <source>
        <dbReference type="PROSITE" id="PS50112"/>
    </source>
</evidence>
<reference evidence="2" key="1">
    <citation type="submission" date="2025-08" db="UniProtKB">
        <authorList>
            <consortium name="Ensembl"/>
        </authorList>
    </citation>
    <scope>IDENTIFICATION</scope>
</reference>
<proteinExistence type="predicted"/>
<dbReference type="Pfam" id="PF00989">
    <property type="entry name" value="PAS"/>
    <property type="match status" value="1"/>
</dbReference>
<organism evidence="2 3">
    <name type="scientific">Eptatretus burgeri</name>
    <name type="common">Inshore hagfish</name>
    <dbReference type="NCBI Taxonomy" id="7764"/>
    <lineage>
        <taxon>Eukaryota</taxon>
        <taxon>Metazoa</taxon>
        <taxon>Chordata</taxon>
        <taxon>Craniata</taxon>
        <taxon>Vertebrata</taxon>
        <taxon>Cyclostomata</taxon>
        <taxon>Myxini</taxon>
        <taxon>Myxiniformes</taxon>
        <taxon>Myxinidae</taxon>
        <taxon>Eptatretinae</taxon>
        <taxon>Eptatretus</taxon>
    </lineage>
</organism>
<dbReference type="InterPro" id="IPR000014">
    <property type="entry name" value="PAS"/>
</dbReference>
<dbReference type="SUPFAM" id="SSF55785">
    <property type="entry name" value="PYP-like sensor domain (PAS domain)"/>
    <property type="match status" value="1"/>
</dbReference>
<dbReference type="GO" id="GO:0003713">
    <property type="term" value="F:transcription coactivator activity"/>
    <property type="evidence" value="ECO:0007669"/>
    <property type="project" value="InterPro"/>
</dbReference>
<dbReference type="InterPro" id="IPR017426">
    <property type="entry name" value="Nuclear_rcpt_coactivator"/>
</dbReference>
<evidence type="ECO:0000313" key="2">
    <source>
        <dbReference type="Ensembl" id="ENSEBUP00000003236.1"/>
    </source>
</evidence>
<dbReference type="GO" id="GO:0005634">
    <property type="term" value="C:nucleus"/>
    <property type="evidence" value="ECO:0007669"/>
    <property type="project" value="InterPro"/>
</dbReference>
<dbReference type="GO" id="GO:0032870">
    <property type="term" value="P:cellular response to hormone stimulus"/>
    <property type="evidence" value="ECO:0007669"/>
    <property type="project" value="TreeGrafter"/>
</dbReference>
<dbReference type="SMART" id="SM00091">
    <property type="entry name" value="PAS"/>
    <property type="match status" value="1"/>
</dbReference>